<feature type="signal peptide" evidence="2">
    <location>
        <begin position="1"/>
        <end position="21"/>
    </location>
</feature>
<sequence length="110" mass="11644">MSRTLFFGIAFLSLAATAAQAQNRPPVQPVRRQPTERVSPMPGITLPAGVGQGKAEPVPAPTQVLPNHPLPQPSVPSGQVSVGPLDSGQVKPVERPRRAAPPARTPRRRP</sequence>
<feature type="region of interest" description="Disordered" evidence="1">
    <location>
        <begin position="17"/>
        <end position="110"/>
    </location>
</feature>
<evidence type="ECO:0000313" key="3">
    <source>
        <dbReference type="EMBL" id="MBB6058180.1"/>
    </source>
</evidence>
<keyword evidence="4" id="KW-1185">Reference proteome</keyword>
<feature type="chain" id="PRO_5031112630" evidence="2">
    <location>
        <begin position="22"/>
        <end position="110"/>
    </location>
</feature>
<evidence type="ECO:0000256" key="1">
    <source>
        <dbReference type="SAM" id="MobiDB-lite"/>
    </source>
</evidence>
<reference evidence="3 4" key="1">
    <citation type="submission" date="2020-08" db="EMBL/GenBank/DDBJ databases">
        <title>Genomic Encyclopedia of Type Strains, Phase IV (KMG-IV): sequencing the most valuable type-strain genomes for metagenomic binning, comparative biology and taxonomic classification.</title>
        <authorList>
            <person name="Goeker M."/>
        </authorList>
    </citation>
    <scope>NUCLEOTIDE SEQUENCE [LARGE SCALE GENOMIC DNA]</scope>
    <source>
        <strain evidence="3 4">DSM 26718</strain>
    </source>
</reference>
<keyword evidence="2" id="KW-0732">Signal</keyword>
<protein>
    <submittedName>
        <fullName evidence="3">Uncharacterized protein</fullName>
    </submittedName>
</protein>
<gene>
    <name evidence="3" type="ORF">HNQ93_001010</name>
</gene>
<name>A0A7W9SYE1_9BACT</name>
<comment type="caution">
    <text evidence="3">The sequence shown here is derived from an EMBL/GenBank/DDBJ whole genome shotgun (WGS) entry which is preliminary data.</text>
</comment>
<feature type="compositionally biased region" description="Low complexity" evidence="1">
    <location>
        <begin position="17"/>
        <end position="38"/>
    </location>
</feature>
<proteinExistence type="predicted"/>
<evidence type="ECO:0000313" key="4">
    <source>
        <dbReference type="Proteomes" id="UP000532746"/>
    </source>
</evidence>
<dbReference type="RefSeq" id="WP_183401666.1">
    <property type="nucleotide sequence ID" value="NZ_JACHGG010000001.1"/>
</dbReference>
<evidence type="ECO:0000256" key="2">
    <source>
        <dbReference type="SAM" id="SignalP"/>
    </source>
</evidence>
<dbReference type="Proteomes" id="UP000532746">
    <property type="component" value="Unassembled WGS sequence"/>
</dbReference>
<dbReference type="AlphaFoldDB" id="A0A7W9SYE1"/>
<organism evidence="3 4">
    <name type="scientific">Hymenobacter luteus</name>
    <dbReference type="NCBI Taxonomy" id="1411122"/>
    <lineage>
        <taxon>Bacteria</taxon>
        <taxon>Pseudomonadati</taxon>
        <taxon>Bacteroidota</taxon>
        <taxon>Cytophagia</taxon>
        <taxon>Cytophagales</taxon>
        <taxon>Hymenobacteraceae</taxon>
        <taxon>Hymenobacter</taxon>
    </lineage>
</organism>
<accession>A0A7W9SYE1</accession>
<dbReference type="EMBL" id="JACHGG010000001">
    <property type="protein sequence ID" value="MBB6058180.1"/>
    <property type="molecule type" value="Genomic_DNA"/>
</dbReference>